<name>A0A9Q1E9F9_SYNKA</name>
<reference evidence="2" key="1">
    <citation type="journal article" date="2023" name="Science">
        <title>Genome structures resolve the early diversification of teleost fishes.</title>
        <authorList>
            <person name="Parey E."/>
            <person name="Louis A."/>
            <person name="Montfort J."/>
            <person name="Bouchez O."/>
            <person name="Roques C."/>
            <person name="Iampietro C."/>
            <person name="Lluch J."/>
            <person name="Castinel A."/>
            <person name="Donnadieu C."/>
            <person name="Desvignes T."/>
            <person name="Floi Bucao C."/>
            <person name="Jouanno E."/>
            <person name="Wen M."/>
            <person name="Mejri S."/>
            <person name="Dirks R."/>
            <person name="Jansen H."/>
            <person name="Henkel C."/>
            <person name="Chen W.J."/>
            <person name="Zahm M."/>
            <person name="Cabau C."/>
            <person name="Klopp C."/>
            <person name="Thompson A.W."/>
            <person name="Robinson-Rechavi M."/>
            <person name="Braasch I."/>
            <person name="Lecointre G."/>
            <person name="Bobe J."/>
            <person name="Postlethwait J.H."/>
            <person name="Berthelot C."/>
            <person name="Roest Crollius H."/>
            <person name="Guiguen Y."/>
        </authorList>
    </citation>
    <scope>NUCLEOTIDE SEQUENCE</scope>
    <source>
        <strain evidence="2">WJC10195</strain>
    </source>
</reference>
<dbReference type="AlphaFoldDB" id="A0A9Q1E9F9"/>
<protein>
    <submittedName>
        <fullName evidence="2">Uncharacterized protein</fullName>
    </submittedName>
</protein>
<gene>
    <name evidence="2" type="ORF">SKAU_G00402820</name>
</gene>
<organism evidence="2 3">
    <name type="scientific">Synaphobranchus kaupii</name>
    <name type="common">Kaup's arrowtooth eel</name>
    <dbReference type="NCBI Taxonomy" id="118154"/>
    <lineage>
        <taxon>Eukaryota</taxon>
        <taxon>Metazoa</taxon>
        <taxon>Chordata</taxon>
        <taxon>Craniata</taxon>
        <taxon>Vertebrata</taxon>
        <taxon>Euteleostomi</taxon>
        <taxon>Actinopterygii</taxon>
        <taxon>Neopterygii</taxon>
        <taxon>Teleostei</taxon>
        <taxon>Anguilliformes</taxon>
        <taxon>Synaphobranchidae</taxon>
        <taxon>Synaphobranchus</taxon>
    </lineage>
</organism>
<proteinExistence type="predicted"/>
<evidence type="ECO:0000256" key="1">
    <source>
        <dbReference type="SAM" id="MobiDB-lite"/>
    </source>
</evidence>
<feature type="region of interest" description="Disordered" evidence="1">
    <location>
        <begin position="1"/>
        <end position="27"/>
    </location>
</feature>
<feature type="compositionally biased region" description="Basic and acidic residues" evidence="1">
    <location>
        <begin position="18"/>
        <end position="27"/>
    </location>
</feature>
<keyword evidence="3" id="KW-1185">Reference proteome</keyword>
<comment type="caution">
    <text evidence="2">The sequence shown here is derived from an EMBL/GenBank/DDBJ whole genome shotgun (WGS) entry which is preliminary data.</text>
</comment>
<evidence type="ECO:0000313" key="3">
    <source>
        <dbReference type="Proteomes" id="UP001152622"/>
    </source>
</evidence>
<accession>A0A9Q1E9F9</accession>
<dbReference type="EMBL" id="JAINUF010000021">
    <property type="protein sequence ID" value="KAJ8334643.1"/>
    <property type="molecule type" value="Genomic_DNA"/>
</dbReference>
<evidence type="ECO:0000313" key="2">
    <source>
        <dbReference type="EMBL" id="KAJ8334643.1"/>
    </source>
</evidence>
<dbReference type="Proteomes" id="UP001152622">
    <property type="component" value="Chromosome 21"/>
</dbReference>
<sequence>MAGQPSDASRDPCLSVRGRADKTKERHFPSLRKPMLAARSASPFVPFRYHIPVVSKLGKDTLGASLCHGEDRGDEPPVFDRRWKRSYGPRPAPLAAVFRVIRCLLSFRVVPFCSLRN</sequence>